<reference evidence="1 2" key="1">
    <citation type="submission" date="2019-05" db="EMBL/GenBank/DDBJ databases">
        <title>Another draft genome of Portunus trituberculatus and its Hox gene families provides insights of decapod evolution.</title>
        <authorList>
            <person name="Jeong J.-H."/>
            <person name="Song I."/>
            <person name="Kim S."/>
            <person name="Choi T."/>
            <person name="Kim D."/>
            <person name="Ryu S."/>
            <person name="Kim W."/>
        </authorList>
    </citation>
    <scope>NUCLEOTIDE SEQUENCE [LARGE SCALE GENOMIC DNA]</scope>
    <source>
        <tissue evidence="1">Muscle</tissue>
    </source>
</reference>
<evidence type="ECO:0000313" key="1">
    <source>
        <dbReference type="EMBL" id="MPC88776.1"/>
    </source>
</evidence>
<proteinExistence type="predicted"/>
<organism evidence="1 2">
    <name type="scientific">Portunus trituberculatus</name>
    <name type="common">Swimming crab</name>
    <name type="synonym">Neptunus trituberculatus</name>
    <dbReference type="NCBI Taxonomy" id="210409"/>
    <lineage>
        <taxon>Eukaryota</taxon>
        <taxon>Metazoa</taxon>
        <taxon>Ecdysozoa</taxon>
        <taxon>Arthropoda</taxon>
        <taxon>Crustacea</taxon>
        <taxon>Multicrustacea</taxon>
        <taxon>Malacostraca</taxon>
        <taxon>Eumalacostraca</taxon>
        <taxon>Eucarida</taxon>
        <taxon>Decapoda</taxon>
        <taxon>Pleocyemata</taxon>
        <taxon>Brachyura</taxon>
        <taxon>Eubrachyura</taxon>
        <taxon>Portunoidea</taxon>
        <taxon>Portunidae</taxon>
        <taxon>Portuninae</taxon>
        <taxon>Portunus</taxon>
    </lineage>
</organism>
<dbReference type="Proteomes" id="UP000324222">
    <property type="component" value="Unassembled WGS sequence"/>
</dbReference>
<accession>A0A5B7J4B2</accession>
<protein>
    <submittedName>
        <fullName evidence="1">Uncharacterized protein</fullName>
    </submittedName>
</protein>
<comment type="caution">
    <text evidence="1">The sequence shown here is derived from an EMBL/GenBank/DDBJ whole genome shotgun (WGS) entry which is preliminary data.</text>
</comment>
<name>A0A5B7J4B2_PORTR</name>
<dbReference type="EMBL" id="VSRR010078926">
    <property type="protein sequence ID" value="MPC88776.1"/>
    <property type="molecule type" value="Genomic_DNA"/>
</dbReference>
<evidence type="ECO:0000313" key="2">
    <source>
        <dbReference type="Proteomes" id="UP000324222"/>
    </source>
</evidence>
<dbReference type="AlphaFoldDB" id="A0A5B7J4B2"/>
<sequence length="111" mass="12376">MQINKVFTLPADKHFKARLIISVAFENSRGERVKRFTIVTYMTPPRCALLPSSACVLPLVGMKSLLSVRREAWSGVRALWASWMTVCDVTLRATRPPPSTTRPPPVHLSSA</sequence>
<gene>
    <name evidence="1" type="ORF">E2C01_083697</name>
</gene>
<keyword evidence="2" id="KW-1185">Reference proteome</keyword>